<sequence length="521" mass="59193">MSSGEVASPEVERDSEFFTTVFDRADMDNPTSEPEMSNLDRQLSGDSLDNDYMMDDDVSQASSISTATRRMRGPRKSHGLLQRMTSMTIKDQSNYPIFTERGGRFKIVIYPQEEGDPSFVWRHGAETDIQGWAQRRSRWRDAWKARFFTLQGHRLFYAASEQHHPHGLIDLSRCTRLLVNSKPSRLEIVMQYQVKRPGSVSNLDEAFYKRRPQDELEESKGNPINSKTRVFYMRFDDLEDLRRWEHAFSRVVLERDGLDGEVQMPHDGPAFLNDEDVLREGYARKLNVSSALKSWTLRYMYLTPTKLVWTTDQGGEESKGEFVLSSSKTMRILAPDVEEDDMEEKDGGGARIVNVTIQVPEQAGPQKMVKGTVMTSTGPHEVLVRIPDGAEPGSIVTVQVVVQFSPGQLDMNALANDRQITVSVGDSFITMEFISKKEALVWAREIRDTVKRLDEDKLHRHIRNHEQYQASPRANLRKSGSGGRGLMERSRSHRGGRRSTGRVSPRGGSRSNMDDISQSGI</sequence>
<feature type="compositionally biased region" description="Polar residues" evidence="1">
    <location>
        <begin position="29"/>
        <end position="45"/>
    </location>
</feature>
<feature type="domain" description="PH" evidence="2">
    <location>
        <begin position="276"/>
        <end position="451"/>
    </location>
</feature>
<dbReference type="InterPro" id="IPR001849">
    <property type="entry name" value="PH_domain"/>
</dbReference>
<evidence type="ECO:0000313" key="3">
    <source>
        <dbReference type="EMBL" id="CAD8265393.1"/>
    </source>
</evidence>
<evidence type="ECO:0000259" key="2">
    <source>
        <dbReference type="PROSITE" id="PS50003"/>
    </source>
</evidence>
<feature type="compositionally biased region" description="Low complexity" evidence="1">
    <location>
        <begin position="501"/>
        <end position="511"/>
    </location>
</feature>
<organism evidence="3">
    <name type="scientific">Pinguiococcus pyrenoidosus</name>
    <dbReference type="NCBI Taxonomy" id="172671"/>
    <lineage>
        <taxon>Eukaryota</taxon>
        <taxon>Sar</taxon>
        <taxon>Stramenopiles</taxon>
        <taxon>Ochrophyta</taxon>
        <taxon>Pinguiophyceae</taxon>
        <taxon>Pinguiochrysidales</taxon>
        <taxon>Pinguiochrysidaceae</taxon>
        <taxon>Pinguiococcus</taxon>
    </lineage>
</organism>
<gene>
    <name evidence="3" type="ORF">PPYR1160_LOCUS14896</name>
</gene>
<dbReference type="Pfam" id="PF00169">
    <property type="entry name" value="PH"/>
    <property type="match status" value="1"/>
</dbReference>
<feature type="region of interest" description="Disordered" evidence="1">
    <location>
        <begin position="1"/>
        <end position="52"/>
    </location>
</feature>
<feature type="region of interest" description="Disordered" evidence="1">
    <location>
        <begin position="463"/>
        <end position="521"/>
    </location>
</feature>
<dbReference type="Gene3D" id="2.30.29.30">
    <property type="entry name" value="Pleckstrin-homology domain (PH domain)/Phosphotyrosine-binding domain (PTB)"/>
    <property type="match status" value="2"/>
</dbReference>
<dbReference type="InterPro" id="IPR011993">
    <property type="entry name" value="PH-like_dom_sf"/>
</dbReference>
<dbReference type="AlphaFoldDB" id="A0A7R9UG61"/>
<accession>A0A7R9UG61</accession>
<proteinExistence type="predicted"/>
<dbReference type="EMBL" id="HBEA01019608">
    <property type="protein sequence ID" value="CAD8265393.1"/>
    <property type="molecule type" value="Transcribed_RNA"/>
</dbReference>
<feature type="compositionally biased region" description="Basic residues" evidence="1">
    <location>
        <begin position="491"/>
        <end position="500"/>
    </location>
</feature>
<name>A0A7R9UG61_9STRA</name>
<dbReference type="SMART" id="SM00233">
    <property type="entry name" value="PH"/>
    <property type="match status" value="2"/>
</dbReference>
<evidence type="ECO:0000256" key="1">
    <source>
        <dbReference type="SAM" id="MobiDB-lite"/>
    </source>
</evidence>
<dbReference type="PROSITE" id="PS50003">
    <property type="entry name" value="PH_DOMAIN"/>
    <property type="match status" value="2"/>
</dbReference>
<protein>
    <recommendedName>
        <fullName evidence="2">PH domain-containing protein</fullName>
    </recommendedName>
</protein>
<reference evidence="3" key="1">
    <citation type="submission" date="2021-01" db="EMBL/GenBank/DDBJ databases">
        <authorList>
            <person name="Corre E."/>
            <person name="Pelletier E."/>
            <person name="Niang G."/>
            <person name="Scheremetjew M."/>
            <person name="Finn R."/>
            <person name="Kale V."/>
            <person name="Holt S."/>
            <person name="Cochrane G."/>
            <person name="Meng A."/>
            <person name="Brown T."/>
            <person name="Cohen L."/>
        </authorList>
    </citation>
    <scope>NUCLEOTIDE SEQUENCE</scope>
    <source>
        <strain evidence="3">CCMP2078</strain>
    </source>
</reference>
<dbReference type="SUPFAM" id="SSF50729">
    <property type="entry name" value="PH domain-like"/>
    <property type="match status" value="2"/>
</dbReference>
<feature type="domain" description="PH" evidence="2">
    <location>
        <begin position="126"/>
        <end position="253"/>
    </location>
</feature>